<keyword evidence="1" id="KW-0853">WD repeat</keyword>
<comment type="caution">
    <text evidence="5">The sequence shown here is derived from an EMBL/GenBank/DDBJ whole genome shotgun (WGS) entry which is preliminary data.</text>
</comment>
<reference evidence="5 6" key="1">
    <citation type="submission" date="2020-08" db="EMBL/GenBank/DDBJ databases">
        <authorList>
            <person name="Hejnol A."/>
        </authorList>
    </citation>
    <scope>NUCLEOTIDE SEQUENCE [LARGE SCALE GENOMIC DNA]</scope>
</reference>
<evidence type="ECO:0000256" key="3">
    <source>
        <dbReference type="ARBA" id="ARBA00023006"/>
    </source>
</evidence>
<dbReference type="PANTHER" id="PTHR11227">
    <property type="entry name" value="WD-REPEAT PROTEIN INTERACTING WITH PHOSPHOINOSIDES WIPI -RELATED"/>
    <property type="match status" value="1"/>
</dbReference>
<name>A0A7I8VKU6_9ANNE</name>
<dbReference type="SUPFAM" id="SSF50978">
    <property type="entry name" value="WD40 repeat-like"/>
    <property type="match status" value="1"/>
</dbReference>
<dbReference type="AlphaFoldDB" id="A0A7I8VKU6"/>
<evidence type="ECO:0000256" key="4">
    <source>
        <dbReference type="ARBA" id="ARBA00025740"/>
    </source>
</evidence>
<evidence type="ECO:0000256" key="2">
    <source>
        <dbReference type="ARBA" id="ARBA00022737"/>
    </source>
</evidence>
<dbReference type="GO" id="GO:0005737">
    <property type="term" value="C:cytoplasm"/>
    <property type="evidence" value="ECO:0007669"/>
    <property type="project" value="UniProtKB-ARBA"/>
</dbReference>
<protein>
    <submittedName>
        <fullName evidence="5">DgyrCDS5701</fullName>
    </submittedName>
</protein>
<dbReference type="InterPro" id="IPR015943">
    <property type="entry name" value="WD40/YVTN_repeat-like_dom_sf"/>
</dbReference>
<organism evidence="5 6">
    <name type="scientific">Dimorphilus gyrociliatus</name>
    <dbReference type="NCBI Taxonomy" id="2664684"/>
    <lineage>
        <taxon>Eukaryota</taxon>
        <taxon>Metazoa</taxon>
        <taxon>Spiralia</taxon>
        <taxon>Lophotrochozoa</taxon>
        <taxon>Annelida</taxon>
        <taxon>Polychaeta</taxon>
        <taxon>Polychaeta incertae sedis</taxon>
        <taxon>Dinophilidae</taxon>
        <taxon>Dimorphilus</taxon>
    </lineage>
</organism>
<evidence type="ECO:0000256" key="1">
    <source>
        <dbReference type="ARBA" id="ARBA00022574"/>
    </source>
</evidence>
<comment type="similarity">
    <text evidence="4">Belongs to the WD repeat PROPPIN family.</text>
</comment>
<sequence length="485" mass="54252">MSETPLLYMNFNQDSTSLGVGMKNGYRLYAFNGDKLECIYEEAEEEVYIVERLFSSSLVALVTLHSPRKLKINHFKKGTEICNYSYSNTVLSVRLNRVRLVVCLEDSIYIHNIRDMKVLHTITETPRNPKGIIALCVDNECSYLAYPGNNQSGEIHVFDTINIRNLTMIPAHNSTIAQLAFNSSGCLLATASEKGTLIRVFKIPDGSRQYELRRGVARCADINSLSFSNDSMLLCCSSNTETIHVFKLNPDEQETEPRPEEEHGSGWMAWFGQMANSASTMLPGQVGDMMHQKRSVYTAKLPTYGRRNVACLATISGEPSVLAASQDGYLYVYRVPLADKGSIECSLVKQHRIDGKKEEETLTGKEIDSKNRTTMSYAQVVGKTRMEAESELECGFMEVCEKKTKGDQQNIVNTNEIATKSEPIEIPPANSDEKSIIAQPSSISQQPAKIVMDCEQRILSPKVVCSMENLCGDYNIDEDYLKKDV</sequence>
<dbReference type="InterPro" id="IPR001680">
    <property type="entry name" value="WD40_rpt"/>
</dbReference>
<keyword evidence="6" id="KW-1185">Reference proteome</keyword>
<evidence type="ECO:0000313" key="5">
    <source>
        <dbReference type="EMBL" id="CAD5116860.1"/>
    </source>
</evidence>
<proteinExistence type="inferred from homology"/>
<dbReference type="Gene3D" id="2.130.10.10">
    <property type="entry name" value="YVTN repeat-like/Quinoprotein amine dehydrogenase"/>
    <property type="match status" value="1"/>
</dbReference>
<dbReference type="InterPro" id="IPR048720">
    <property type="entry name" value="PROPPIN"/>
</dbReference>
<keyword evidence="2" id="KW-0677">Repeat</keyword>
<keyword evidence="3" id="KW-0072">Autophagy</keyword>
<dbReference type="EMBL" id="CAJFCJ010000007">
    <property type="protein sequence ID" value="CAD5116860.1"/>
    <property type="molecule type" value="Genomic_DNA"/>
</dbReference>
<dbReference type="Proteomes" id="UP000549394">
    <property type="component" value="Unassembled WGS sequence"/>
</dbReference>
<evidence type="ECO:0000313" key="6">
    <source>
        <dbReference type="Proteomes" id="UP000549394"/>
    </source>
</evidence>
<accession>A0A7I8VKU6</accession>
<dbReference type="Pfam" id="PF21032">
    <property type="entry name" value="PROPPIN"/>
    <property type="match status" value="1"/>
</dbReference>
<dbReference type="OrthoDB" id="1667587at2759"/>
<dbReference type="GO" id="GO:0006914">
    <property type="term" value="P:autophagy"/>
    <property type="evidence" value="ECO:0007669"/>
    <property type="project" value="UniProtKB-KW"/>
</dbReference>
<dbReference type="InterPro" id="IPR036322">
    <property type="entry name" value="WD40_repeat_dom_sf"/>
</dbReference>
<dbReference type="SMART" id="SM00320">
    <property type="entry name" value="WD40"/>
    <property type="match status" value="4"/>
</dbReference>
<gene>
    <name evidence="5" type="ORF">DGYR_LOCUS5446</name>
</gene>